<dbReference type="PANTHER" id="PTHR24305:SF157">
    <property type="entry name" value="N-ACETYLTRYPTOPHAN 6-HYDROXYLASE IVOC-RELATED"/>
    <property type="match status" value="1"/>
</dbReference>
<reference evidence="9 10" key="1">
    <citation type="journal article" date="2019" name="Nat. Ecol. Evol.">
        <title>Megaphylogeny resolves global patterns of mushroom evolution.</title>
        <authorList>
            <person name="Varga T."/>
            <person name="Krizsan K."/>
            <person name="Foldi C."/>
            <person name="Dima B."/>
            <person name="Sanchez-Garcia M."/>
            <person name="Sanchez-Ramirez S."/>
            <person name="Szollosi G.J."/>
            <person name="Szarkandi J.G."/>
            <person name="Papp V."/>
            <person name="Albert L."/>
            <person name="Andreopoulos W."/>
            <person name="Angelini C."/>
            <person name="Antonin V."/>
            <person name="Barry K.W."/>
            <person name="Bougher N.L."/>
            <person name="Buchanan P."/>
            <person name="Buyck B."/>
            <person name="Bense V."/>
            <person name="Catcheside P."/>
            <person name="Chovatia M."/>
            <person name="Cooper J."/>
            <person name="Damon W."/>
            <person name="Desjardin D."/>
            <person name="Finy P."/>
            <person name="Geml J."/>
            <person name="Haridas S."/>
            <person name="Hughes K."/>
            <person name="Justo A."/>
            <person name="Karasinski D."/>
            <person name="Kautmanova I."/>
            <person name="Kiss B."/>
            <person name="Kocsube S."/>
            <person name="Kotiranta H."/>
            <person name="LaButti K.M."/>
            <person name="Lechner B.E."/>
            <person name="Liimatainen K."/>
            <person name="Lipzen A."/>
            <person name="Lukacs Z."/>
            <person name="Mihaltcheva S."/>
            <person name="Morgado L.N."/>
            <person name="Niskanen T."/>
            <person name="Noordeloos M.E."/>
            <person name="Ohm R.A."/>
            <person name="Ortiz-Santana B."/>
            <person name="Ovrebo C."/>
            <person name="Racz N."/>
            <person name="Riley R."/>
            <person name="Savchenko A."/>
            <person name="Shiryaev A."/>
            <person name="Soop K."/>
            <person name="Spirin V."/>
            <person name="Szebenyi C."/>
            <person name="Tomsovsky M."/>
            <person name="Tulloss R.E."/>
            <person name="Uehling J."/>
            <person name="Grigoriev I.V."/>
            <person name="Vagvolgyi C."/>
            <person name="Papp T."/>
            <person name="Martin F.M."/>
            <person name="Miettinen O."/>
            <person name="Hibbett D.S."/>
            <person name="Nagy L.G."/>
        </authorList>
    </citation>
    <scope>NUCLEOTIDE SEQUENCE [LARGE SCALE GENOMIC DNA]</scope>
    <source>
        <strain evidence="9 10">FP101781</strain>
    </source>
</reference>
<keyword evidence="7 8" id="KW-0349">Heme</keyword>
<dbReference type="Pfam" id="PF00067">
    <property type="entry name" value="p450"/>
    <property type="match status" value="1"/>
</dbReference>
<evidence type="ECO:0000313" key="9">
    <source>
        <dbReference type="EMBL" id="TEB28395.1"/>
    </source>
</evidence>
<dbReference type="InterPro" id="IPR001128">
    <property type="entry name" value="Cyt_P450"/>
</dbReference>
<feature type="binding site" description="axial binding residue" evidence="7">
    <location>
        <position position="477"/>
    </location>
    <ligand>
        <name>heme</name>
        <dbReference type="ChEBI" id="CHEBI:30413"/>
    </ligand>
    <ligandPart>
        <name>Fe</name>
        <dbReference type="ChEBI" id="CHEBI:18248"/>
    </ligandPart>
</feature>
<dbReference type="InterPro" id="IPR017972">
    <property type="entry name" value="Cyt_P450_CS"/>
</dbReference>
<keyword evidence="8" id="KW-0503">Monooxygenase</keyword>
<keyword evidence="6 7" id="KW-0408">Iron</keyword>
<sequence>MVGHPEALRCPVPRSKPCHFLRPCLWMAYSSPVQGFLQVQQRTDLLTLVGGAVLLLLFCRVSQRLFFHPLARFPGPPAAALTDYYITYYDIFKGGEWINQLRKLHERYGPVVRVGPNKLHFSDPSAYDDIYRDSRFPKEPWFYDAWVSYTSSFGCTDIKGARERRSLLHPFFSRRSVLRLEPVIQETVDRFISSMKQNRIEGNVINIFHGLQSISLEVITTFCFAKRFDAIDYPGYQHPFLAIFLESMRGIFLVQHFPFLRPLIFGLPEWLVKIIAPQSLAFPAFTRTLGDQIDAILEEPTLLEKAEQETIYHHLLNPKSGQQLTTDALQHEANTLVAAGTDTVANIGNMAMFQILNNKDVQRRLRQELRDAFPDVDSPMPLEKLEKLPYLTAVVQESLRLGHGVVTPMPRIAAQAKSIGGYLVPQGTVVAMSVVFVHTNPDIFPQPLKFDPDRWLKETSSGLHNYLVAFSKGPRQCIGMTLGWAELYLIIGNLVRRIDLELVDTTKEDVEWKALLSPRWKGRVKARIKKVEDVVGS</sequence>
<dbReference type="InterPro" id="IPR050121">
    <property type="entry name" value="Cytochrome_P450_monoxygenase"/>
</dbReference>
<gene>
    <name evidence="9" type="ORF">FA13DRAFT_807077</name>
</gene>
<dbReference type="SUPFAM" id="SSF48264">
    <property type="entry name" value="Cytochrome P450"/>
    <property type="match status" value="1"/>
</dbReference>
<dbReference type="Proteomes" id="UP000298030">
    <property type="component" value="Unassembled WGS sequence"/>
</dbReference>
<dbReference type="GO" id="GO:0005506">
    <property type="term" value="F:iron ion binding"/>
    <property type="evidence" value="ECO:0007669"/>
    <property type="project" value="InterPro"/>
</dbReference>
<keyword evidence="10" id="KW-1185">Reference proteome</keyword>
<protein>
    <submittedName>
        <fullName evidence="9">Cytochrome P450</fullName>
    </submittedName>
</protein>
<evidence type="ECO:0000256" key="6">
    <source>
        <dbReference type="ARBA" id="ARBA00023004"/>
    </source>
</evidence>
<evidence type="ECO:0000256" key="1">
    <source>
        <dbReference type="ARBA" id="ARBA00001971"/>
    </source>
</evidence>
<comment type="pathway">
    <text evidence="2">Secondary metabolite biosynthesis.</text>
</comment>
<dbReference type="GO" id="GO:0016705">
    <property type="term" value="F:oxidoreductase activity, acting on paired donors, with incorporation or reduction of molecular oxygen"/>
    <property type="evidence" value="ECO:0007669"/>
    <property type="project" value="InterPro"/>
</dbReference>
<keyword evidence="4 7" id="KW-0479">Metal-binding</keyword>
<evidence type="ECO:0000256" key="2">
    <source>
        <dbReference type="ARBA" id="ARBA00005179"/>
    </source>
</evidence>
<dbReference type="EMBL" id="QPFP01000033">
    <property type="protein sequence ID" value="TEB28395.1"/>
    <property type="molecule type" value="Genomic_DNA"/>
</dbReference>
<accession>A0A4Y7T2P6</accession>
<evidence type="ECO:0000256" key="8">
    <source>
        <dbReference type="RuleBase" id="RU000461"/>
    </source>
</evidence>
<name>A0A4Y7T2P6_COPMI</name>
<evidence type="ECO:0000256" key="7">
    <source>
        <dbReference type="PIRSR" id="PIRSR602401-1"/>
    </source>
</evidence>
<organism evidence="9 10">
    <name type="scientific">Coprinellus micaceus</name>
    <name type="common">Glistening ink-cap mushroom</name>
    <name type="synonym">Coprinus micaceus</name>
    <dbReference type="NCBI Taxonomy" id="71717"/>
    <lineage>
        <taxon>Eukaryota</taxon>
        <taxon>Fungi</taxon>
        <taxon>Dikarya</taxon>
        <taxon>Basidiomycota</taxon>
        <taxon>Agaricomycotina</taxon>
        <taxon>Agaricomycetes</taxon>
        <taxon>Agaricomycetidae</taxon>
        <taxon>Agaricales</taxon>
        <taxon>Agaricineae</taxon>
        <taxon>Psathyrellaceae</taxon>
        <taxon>Coprinellus</taxon>
    </lineage>
</organism>
<dbReference type="PROSITE" id="PS00086">
    <property type="entry name" value="CYTOCHROME_P450"/>
    <property type="match status" value="1"/>
</dbReference>
<dbReference type="STRING" id="71717.A0A4Y7T2P6"/>
<comment type="similarity">
    <text evidence="3 8">Belongs to the cytochrome P450 family.</text>
</comment>
<dbReference type="OrthoDB" id="1470350at2759"/>
<dbReference type="PRINTS" id="PR00463">
    <property type="entry name" value="EP450I"/>
</dbReference>
<keyword evidence="5 8" id="KW-0560">Oxidoreductase</keyword>
<dbReference type="GO" id="GO:0004497">
    <property type="term" value="F:monooxygenase activity"/>
    <property type="evidence" value="ECO:0007669"/>
    <property type="project" value="UniProtKB-KW"/>
</dbReference>
<dbReference type="CDD" id="cd11062">
    <property type="entry name" value="CYP58-like"/>
    <property type="match status" value="1"/>
</dbReference>
<evidence type="ECO:0000313" key="10">
    <source>
        <dbReference type="Proteomes" id="UP000298030"/>
    </source>
</evidence>
<dbReference type="AlphaFoldDB" id="A0A4Y7T2P6"/>
<comment type="cofactor">
    <cofactor evidence="1 7">
        <name>heme</name>
        <dbReference type="ChEBI" id="CHEBI:30413"/>
    </cofactor>
</comment>
<evidence type="ECO:0000256" key="4">
    <source>
        <dbReference type="ARBA" id="ARBA00022723"/>
    </source>
</evidence>
<comment type="caution">
    <text evidence="9">The sequence shown here is derived from an EMBL/GenBank/DDBJ whole genome shotgun (WGS) entry which is preliminary data.</text>
</comment>
<dbReference type="PANTHER" id="PTHR24305">
    <property type="entry name" value="CYTOCHROME P450"/>
    <property type="match status" value="1"/>
</dbReference>
<proteinExistence type="inferred from homology"/>
<dbReference type="InterPro" id="IPR002401">
    <property type="entry name" value="Cyt_P450_E_grp-I"/>
</dbReference>
<dbReference type="GO" id="GO:0020037">
    <property type="term" value="F:heme binding"/>
    <property type="evidence" value="ECO:0007669"/>
    <property type="project" value="InterPro"/>
</dbReference>
<dbReference type="InterPro" id="IPR036396">
    <property type="entry name" value="Cyt_P450_sf"/>
</dbReference>
<evidence type="ECO:0000256" key="5">
    <source>
        <dbReference type="ARBA" id="ARBA00023002"/>
    </source>
</evidence>
<evidence type="ECO:0000256" key="3">
    <source>
        <dbReference type="ARBA" id="ARBA00010617"/>
    </source>
</evidence>
<dbReference type="PRINTS" id="PR00385">
    <property type="entry name" value="P450"/>
</dbReference>
<dbReference type="Gene3D" id="1.10.630.10">
    <property type="entry name" value="Cytochrome P450"/>
    <property type="match status" value="1"/>
</dbReference>